<dbReference type="Proteomes" id="UP001209878">
    <property type="component" value="Unassembled WGS sequence"/>
</dbReference>
<evidence type="ECO:0000313" key="2">
    <source>
        <dbReference type="EMBL" id="KAK2179504.1"/>
    </source>
</evidence>
<accession>A0AAD9KY64</accession>
<keyword evidence="1" id="KW-0732">Signal</keyword>
<gene>
    <name evidence="2" type="ORF">NP493_484g01018</name>
</gene>
<evidence type="ECO:0000256" key="1">
    <source>
        <dbReference type="SAM" id="SignalP"/>
    </source>
</evidence>
<dbReference type="InterPro" id="IPR029063">
    <property type="entry name" value="SAM-dependent_MTases_sf"/>
</dbReference>
<proteinExistence type="predicted"/>
<comment type="caution">
    <text evidence="2">The sequence shown here is derived from an EMBL/GenBank/DDBJ whole genome shotgun (WGS) entry which is preliminary data.</text>
</comment>
<sequence>MDILTCVWFLLLLLLRECEGGDVTRRDVRSPHAGNSSLSTCGHGHLQGYVGTCPGNGVCLRKLQRDAKTTWRDISEVDQTRTLLLYVPGSADIVHLAFVTLLTDFQWRNGVYGSVGELGTGEGKFTAVLSFNTDLEAGERLVLSDAFDKPPASMPMMAKLDSFRHFLKPWGFTTSGERRVYAHRGQSADVDREMLLAWNLPWQFRLVSVDGRQDAVSLLRCLERAACILRDGGVVVVDGVDSDASPARSALKHFLNSRTRSAFSPLLLAKDKLYLCTTNWRQRFARLLVSHVELVVAYDIKERTDSGFGPVLSYFYMDR</sequence>
<dbReference type="AlphaFoldDB" id="A0AAD9KY64"/>
<feature type="chain" id="PRO_5042079658" evidence="1">
    <location>
        <begin position="21"/>
        <end position="319"/>
    </location>
</feature>
<dbReference type="Gene3D" id="3.40.50.150">
    <property type="entry name" value="Vaccinia Virus protein VP39"/>
    <property type="match status" value="1"/>
</dbReference>
<name>A0AAD9KY64_RIDPI</name>
<organism evidence="2 3">
    <name type="scientific">Ridgeia piscesae</name>
    <name type="common">Tubeworm</name>
    <dbReference type="NCBI Taxonomy" id="27915"/>
    <lineage>
        <taxon>Eukaryota</taxon>
        <taxon>Metazoa</taxon>
        <taxon>Spiralia</taxon>
        <taxon>Lophotrochozoa</taxon>
        <taxon>Annelida</taxon>
        <taxon>Polychaeta</taxon>
        <taxon>Sedentaria</taxon>
        <taxon>Canalipalpata</taxon>
        <taxon>Sabellida</taxon>
        <taxon>Siboglinidae</taxon>
        <taxon>Ridgeia</taxon>
    </lineage>
</organism>
<evidence type="ECO:0000313" key="3">
    <source>
        <dbReference type="Proteomes" id="UP001209878"/>
    </source>
</evidence>
<reference evidence="2" key="1">
    <citation type="journal article" date="2023" name="Mol. Biol. Evol.">
        <title>Third-Generation Sequencing Reveals the Adaptive Role of the Epigenome in Three Deep-Sea Polychaetes.</title>
        <authorList>
            <person name="Perez M."/>
            <person name="Aroh O."/>
            <person name="Sun Y."/>
            <person name="Lan Y."/>
            <person name="Juniper S.K."/>
            <person name="Young C.R."/>
            <person name="Angers B."/>
            <person name="Qian P.Y."/>
        </authorList>
    </citation>
    <scope>NUCLEOTIDE SEQUENCE</scope>
    <source>
        <strain evidence="2">R07B-5</strain>
    </source>
</reference>
<protein>
    <submittedName>
        <fullName evidence="2">Uncharacterized protein</fullName>
    </submittedName>
</protein>
<dbReference type="EMBL" id="JAODUO010000486">
    <property type="protein sequence ID" value="KAK2179504.1"/>
    <property type="molecule type" value="Genomic_DNA"/>
</dbReference>
<feature type="signal peptide" evidence="1">
    <location>
        <begin position="1"/>
        <end position="20"/>
    </location>
</feature>
<keyword evidence="3" id="KW-1185">Reference proteome</keyword>